<name>A0A223HY01_THETR</name>
<dbReference type="RefSeq" id="WP_094397139.1">
    <property type="nucleotide sequence ID" value="NZ_CP016893.1"/>
</dbReference>
<evidence type="ECO:0000256" key="1">
    <source>
        <dbReference type="ARBA" id="ARBA00022737"/>
    </source>
</evidence>
<reference evidence="4 5" key="1">
    <citation type="submission" date="2016-08" db="EMBL/GenBank/DDBJ databases">
        <title>A novel genetic cassette of butanologenic Thermoanaerobacterium thermosaccharolyticum that directly convert cellulose to butanol.</title>
        <authorList>
            <person name="Li T."/>
            <person name="He J."/>
        </authorList>
    </citation>
    <scope>NUCLEOTIDE SEQUENCE [LARGE SCALE GENOMIC DNA]</scope>
    <source>
        <strain evidence="4 5">TG57</strain>
    </source>
</reference>
<dbReference type="InterPro" id="IPR051465">
    <property type="entry name" value="Cell_Envelope_Struct_Comp"/>
</dbReference>
<dbReference type="EMBL" id="CP016893">
    <property type="protein sequence ID" value="AST57257.1"/>
    <property type="molecule type" value="Genomic_DNA"/>
</dbReference>
<dbReference type="Pfam" id="PF00395">
    <property type="entry name" value="SLH"/>
    <property type="match status" value="2"/>
</dbReference>
<dbReference type="PANTHER" id="PTHR43308:SF5">
    <property type="entry name" value="S-LAYER PROTEIN _ PEPTIDOGLYCAN ENDO-BETA-N-ACETYLGLUCOSAMINIDASE"/>
    <property type="match status" value="1"/>
</dbReference>
<accession>A0A223HY01</accession>
<feature type="domain" description="SLH" evidence="3">
    <location>
        <begin position="25"/>
        <end position="88"/>
    </location>
</feature>
<feature type="signal peptide" evidence="2">
    <location>
        <begin position="1"/>
        <end position="22"/>
    </location>
</feature>
<protein>
    <submittedName>
        <fullName evidence="4">S-layer protein</fullName>
    </submittedName>
</protein>
<evidence type="ECO:0000259" key="3">
    <source>
        <dbReference type="PROSITE" id="PS51272"/>
    </source>
</evidence>
<feature type="domain" description="SLH" evidence="3">
    <location>
        <begin position="89"/>
        <end position="148"/>
    </location>
</feature>
<keyword evidence="2" id="KW-0732">Signal</keyword>
<evidence type="ECO:0000256" key="2">
    <source>
        <dbReference type="SAM" id="SignalP"/>
    </source>
</evidence>
<dbReference type="PANTHER" id="PTHR43308">
    <property type="entry name" value="OUTER MEMBRANE PROTEIN ALPHA-RELATED"/>
    <property type="match status" value="1"/>
</dbReference>
<evidence type="ECO:0000313" key="5">
    <source>
        <dbReference type="Proteomes" id="UP000214975"/>
    </source>
</evidence>
<dbReference type="InterPro" id="IPR001119">
    <property type="entry name" value="SLH_dom"/>
</dbReference>
<sequence>MKNLKKLIAVVLTFTLVFSAMAVGFAGTFSDVKDDAPYASAVARLQSLGLVSGMPDGTYQPDSAVTRAQMIAFVNAAQGLQDAAKLAVGPTKFKDVPATFWAAGDINIADPSGYPDGTFKPNNTVTYPEALALILRALGYTADYSWPYGVIAKATNVGITDGVTLSANATINRGQMAMLINNALDLNINKYVDGAESETDTKLITKVATPTDYVVLATANGATDVGTGKVLLYDLGSDKEVIKNAGDIDFTSYIGEAVTVYLTKSGVPVLVEEGTSDITNKVKEYDDATLDGNAVKDSDGNTTSVDLSKLDYVLFNGYLTNYSAIKSKLGTFDIKLINNDGNADNNADGYDYAVITDYAYSSSVVTDNVASGDKYIATDNGNYTLVDSDGDAYNVVVAGDVSKLTDIHENDVVYYGRQYNEDGDQVGVYVYVVRKTVEGKVEATYTDDGNYVTINGKDYKLVNGLTFDDVTKGDEGTFVLNADGDIVAFLGTTTATANYAVVLDSSYVGSKLSNKIELLTADGSDKIYTWDNTDNTIADPHNLAKGTLVKYDVNSAGTIVSDVYASSYDDITIEKISGGLFKKFDNDNDYVTINSTKYYLSDSTVIFNYDGSDYSVVKLSDISDIDGVKYIAYDDYKNVKAIIVDNATYESDNTTDIVAFVTNAYNVSTSDDKTYTRIKAIVNGEETTYNASKDLLSDLKVGNNVDCTAYKLTIDNDTNKVTKADKVTGTDNVVSGTVYQRDIKVSSATIKIGDTGYYKLAPGFTVVMQDGTGTDASYDVSNVADIPDGVTVTAYRDDAGKIAVIVFVKQ</sequence>
<feature type="chain" id="PRO_5038902311" evidence="2">
    <location>
        <begin position="23"/>
        <end position="810"/>
    </location>
</feature>
<organism evidence="4 5">
    <name type="scientific">Thermoanaerobacterium thermosaccharolyticum</name>
    <name type="common">Clostridium thermosaccharolyticum</name>
    <dbReference type="NCBI Taxonomy" id="1517"/>
    <lineage>
        <taxon>Bacteria</taxon>
        <taxon>Bacillati</taxon>
        <taxon>Bacillota</taxon>
        <taxon>Clostridia</taxon>
        <taxon>Thermoanaerobacterales</taxon>
        <taxon>Thermoanaerobacteraceae</taxon>
        <taxon>Thermoanaerobacterium</taxon>
    </lineage>
</organism>
<proteinExistence type="predicted"/>
<keyword evidence="1" id="KW-0677">Repeat</keyword>
<dbReference type="Proteomes" id="UP000214975">
    <property type="component" value="Chromosome"/>
</dbReference>
<evidence type="ECO:0000313" key="4">
    <source>
        <dbReference type="EMBL" id="AST57257.1"/>
    </source>
</evidence>
<dbReference type="AlphaFoldDB" id="A0A223HY01"/>
<dbReference type="PROSITE" id="PS51272">
    <property type="entry name" value="SLH"/>
    <property type="match status" value="2"/>
</dbReference>
<gene>
    <name evidence="4" type="ORF">Thert_01158</name>
</gene>